<evidence type="ECO:0000313" key="2">
    <source>
        <dbReference type="Proteomes" id="UP001596043"/>
    </source>
</evidence>
<protein>
    <recommendedName>
        <fullName evidence="3">DUF4221 domain-containing protein</fullName>
    </recommendedName>
</protein>
<keyword evidence="2" id="KW-1185">Reference proteome</keyword>
<accession>A0ABV9I159</accession>
<dbReference type="EMBL" id="JBHSFV010000015">
    <property type="protein sequence ID" value="MFC4636142.1"/>
    <property type="molecule type" value="Genomic_DNA"/>
</dbReference>
<evidence type="ECO:0000313" key="1">
    <source>
        <dbReference type="EMBL" id="MFC4636142.1"/>
    </source>
</evidence>
<reference evidence="2" key="1">
    <citation type="journal article" date="2019" name="Int. J. Syst. Evol. Microbiol.">
        <title>The Global Catalogue of Microorganisms (GCM) 10K type strain sequencing project: providing services to taxonomists for standard genome sequencing and annotation.</title>
        <authorList>
            <consortium name="The Broad Institute Genomics Platform"/>
            <consortium name="The Broad Institute Genome Sequencing Center for Infectious Disease"/>
            <person name="Wu L."/>
            <person name="Ma J."/>
        </authorList>
    </citation>
    <scope>NUCLEOTIDE SEQUENCE [LARGE SCALE GENOMIC DNA]</scope>
    <source>
        <strain evidence="2">YJ-61-S</strain>
    </source>
</reference>
<organism evidence="1 2">
    <name type="scientific">Dokdonia ponticola</name>
    <dbReference type="NCBI Taxonomy" id="2041041"/>
    <lineage>
        <taxon>Bacteria</taxon>
        <taxon>Pseudomonadati</taxon>
        <taxon>Bacteroidota</taxon>
        <taxon>Flavobacteriia</taxon>
        <taxon>Flavobacteriales</taxon>
        <taxon>Flavobacteriaceae</taxon>
        <taxon>Dokdonia</taxon>
    </lineage>
</organism>
<sequence>MYRIQKIFLPSIFIIFLLISCTKNDLANSYWVAVDSSPIPPSTRCSVVDGAILHFTDSQLSIRNVYEKNSQSHEYRLDNEELYVNDTLWATTYAKYSDSIILDIIDIARVKFVRLGNEHTEIQKPALWKHKHWILSYNDFKRELILTDYPYFDDLEDKLCIQKNLQEGRFMDIIDKWDVVTINNNQLFVKTFNQTDDELYRIKKYQGDSLVTLESLRNPDVQASLKKIKYISEVKKQEIQHHIQNYTWKIDKVIKLDTIKQMGKYWETELPQLISLKTKKMSFLFSDDLTYTKYESDNSIANGNWKLSDTGNEIILNDGLYPSDYIDLIVASADSLVIGNIQDFTPDNYDTMWGSFSIYYKAILKR</sequence>
<evidence type="ECO:0008006" key="3">
    <source>
        <dbReference type="Google" id="ProtNLM"/>
    </source>
</evidence>
<name>A0ABV9I159_9FLAO</name>
<proteinExistence type="predicted"/>
<dbReference type="PROSITE" id="PS51257">
    <property type="entry name" value="PROKAR_LIPOPROTEIN"/>
    <property type="match status" value="1"/>
</dbReference>
<dbReference type="Proteomes" id="UP001596043">
    <property type="component" value="Unassembled WGS sequence"/>
</dbReference>
<gene>
    <name evidence="1" type="ORF">ACFO3O_19705</name>
</gene>
<comment type="caution">
    <text evidence="1">The sequence shown here is derived from an EMBL/GenBank/DDBJ whole genome shotgun (WGS) entry which is preliminary data.</text>
</comment>